<dbReference type="SMART" id="SM00731">
    <property type="entry name" value="SprT"/>
    <property type="match status" value="1"/>
</dbReference>
<protein>
    <recommendedName>
        <fullName evidence="4">Protein SprT-like</fullName>
    </recommendedName>
</protein>
<feature type="active site" evidence="4">
    <location>
        <position position="68"/>
    </location>
</feature>
<dbReference type="GO" id="GO:0005737">
    <property type="term" value="C:cytoplasm"/>
    <property type="evidence" value="ECO:0007669"/>
    <property type="project" value="UniProtKB-SubCell"/>
</dbReference>
<evidence type="ECO:0000313" key="5">
    <source>
        <dbReference type="EMBL" id="KIP20166.1"/>
    </source>
</evidence>
<evidence type="ECO:0000313" key="6">
    <source>
        <dbReference type="Proteomes" id="UP000032047"/>
    </source>
</evidence>
<reference evidence="5 6" key="1">
    <citation type="submission" date="2015-01" db="EMBL/GenBank/DDBJ databases">
        <title>Genome sequence of Anoxybacillus ayderensis strain AB04.</title>
        <authorList>
            <person name="Belduz A.O."/>
            <person name="Canakci S."/>
            <person name="Chan K.-G."/>
            <person name="Kahar U.M."/>
            <person name="Yaakob A.S."/>
            <person name="Chan C.S."/>
            <person name="Goh K.M."/>
        </authorList>
    </citation>
    <scope>NUCLEOTIDE SEQUENCE [LARGE SCALE GENOMIC DNA]</scope>
    <source>
        <strain evidence="5 6">AB04</strain>
    </source>
</reference>
<dbReference type="Proteomes" id="UP000032047">
    <property type="component" value="Unassembled WGS sequence"/>
</dbReference>
<dbReference type="InterPro" id="IPR023524">
    <property type="entry name" value="Uncharacterised_SprT-like"/>
</dbReference>
<comment type="subcellular location">
    <subcellularLocation>
        <location evidence="4">Cytoplasm</location>
    </subcellularLocation>
</comment>
<accession>A0A7W0C5L8</accession>
<keyword evidence="6" id="KW-1185">Reference proteome</keyword>
<evidence type="ECO:0000256" key="1">
    <source>
        <dbReference type="ARBA" id="ARBA00022490"/>
    </source>
</evidence>
<keyword evidence="3 4" id="KW-0862">Zinc</keyword>
<dbReference type="EMBL" id="JXTG01000023">
    <property type="protein sequence ID" value="KIP20166.1"/>
    <property type="molecule type" value="Genomic_DNA"/>
</dbReference>
<dbReference type="GO" id="GO:0006950">
    <property type="term" value="P:response to stress"/>
    <property type="evidence" value="ECO:0007669"/>
    <property type="project" value="UniProtKB-ARBA"/>
</dbReference>
<accession>A0A0D0GWK0</accession>
<dbReference type="InterPro" id="IPR006640">
    <property type="entry name" value="SprT-like_domain"/>
</dbReference>
<evidence type="ECO:0000256" key="4">
    <source>
        <dbReference type="HAMAP-Rule" id="MF_00745"/>
    </source>
</evidence>
<proteinExistence type="inferred from homology"/>
<dbReference type="NCBIfam" id="NF003339">
    <property type="entry name" value="PRK04351.1"/>
    <property type="match status" value="1"/>
</dbReference>
<feature type="binding site" evidence="4">
    <location>
        <position position="71"/>
    </location>
    <ligand>
        <name>Zn(2+)</name>
        <dbReference type="ChEBI" id="CHEBI:29105"/>
    </ligand>
</feature>
<gene>
    <name evidence="5" type="ORF">JV16_02684</name>
</gene>
<keyword evidence="2 4" id="KW-0479">Metal-binding</keyword>
<dbReference type="RefSeq" id="WP_021095825.1">
    <property type="nucleotide sequence ID" value="NZ_ANOC01000064.1"/>
</dbReference>
<organism evidence="5 6">
    <name type="scientific">Anoxybacillus ayderensis</name>
    <dbReference type="NCBI Taxonomy" id="265546"/>
    <lineage>
        <taxon>Bacteria</taxon>
        <taxon>Bacillati</taxon>
        <taxon>Bacillota</taxon>
        <taxon>Bacilli</taxon>
        <taxon>Bacillales</taxon>
        <taxon>Anoxybacillaceae</taxon>
        <taxon>Anoxybacillus</taxon>
    </lineage>
</organism>
<comment type="cofactor">
    <cofactor evidence="4">
        <name>Zn(2+)</name>
        <dbReference type="ChEBI" id="CHEBI:29105"/>
    </cofactor>
    <text evidence="4">Binds 1 zinc ion.</text>
</comment>
<dbReference type="GO" id="GO:0008270">
    <property type="term" value="F:zinc ion binding"/>
    <property type="evidence" value="ECO:0007669"/>
    <property type="project" value="UniProtKB-UniRule"/>
</dbReference>
<dbReference type="Gene3D" id="3.30.2010.10">
    <property type="entry name" value="Metalloproteases ('zincins'), catalytic domain"/>
    <property type="match status" value="1"/>
</dbReference>
<dbReference type="PATRIC" id="fig|265546.4.peg.2698"/>
<feature type="binding site" evidence="4">
    <location>
        <position position="67"/>
    </location>
    <ligand>
        <name>Zn(2+)</name>
        <dbReference type="ChEBI" id="CHEBI:29105"/>
    </ligand>
</feature>
<sequence>MDERELQELVERISLHIFHKPFRHRAIFNDRLKTTGGRYLLSTHNIELNRKYYEQHGEEELIQVIKHELCHYHLHLEGKGYRHRDRDFRELLQKVQAPRFCKPVVLAKTGKKYYYECTSCHYIYVRKKAMDTNRYVCGRCRGKLKKIKREC</sequence>
<comment type="caution">
    <text evidence="5">The sequence shown here is derived from an EMBL/GenBank/DDBJ whole genome shotgun (WGS) entry which is preliminary data.</text>
</comment>
<dbReference type="HAMAP" id="MF_00745">
    <property type="entry name" value="SprT_like"/>
    <property type="match status" value="1"/>
</dbReference>
<dbReference type="AlphaFoldDB" id="A0A0D0GWK0"/>
<evidence type="ECO:0000256" key="2">
    <source>
        <dbReference type="ARBA" id="ARBA00022723"/>
    </source>
</evidence>
<name>A0A0D0GWK0_9BACL</name>
<evidence type="ECO:0000256" key="3">
    <source>
        <dbReference type="ARBA" id="ARBA00022833"/>
    </source>
</evidence>
<comment type="similarity">
    <text evidence="4">Belongs to the SprT family.</text>
</comment>
<dbReference type="Pfam" id="PF10263">
    <property type="entry name" value="SprT-like"/>
    <property type="match status" value="1"/>
</dbReference>
<keyword evidence="1 4" id="KW-0963">Cytoplasm</keyword>